<dbReference type="AlphaFoldDB" id="A0A1H6DU26"/>
<dbReference type="EMBL" id="FNVO01000022">
    <property type="protein sequence ID" value="SEG88857.1"/>
    <property type="molecule type" value="Genomic_DNA"/>
</dbReference>
<dbReference type="Gene3D" id="2.60.120.620">
    <property type="entry name" value="q2cbj1_9rhob like domain"/>
    <property type="match status" value="1"/>
</dbReference>
<dbReference type="GO" id="GO:0016706">
    <property type="term" value="F:2-oxoglutarate-dependent dioxygenase activity"/>
    <property type="evidence" value="ECO:0007669"/>
    <property type="project" value="UniProtKB-ARBA"/>
</dbReference>
<reference evidence="2" key="1">
    <citation type="submission" date="2016-10" db="EMBL/GenBank/DDBJ databases">
        <authorList>
            <person name="Varghese N."/>
            <person name="Submissions S."/>
        </authorList>
    </citation>
    <scope>NUCLEOTIDE SEQUENCE [LARGE SCALE GENOMIC DNA]</scope>
    <source>
        <strain evidence="2">DSM 43163</strain>
    </source>
</reference>
<evidence type="ECO:0000313" key="2">
    <source>
        <dbReference type="Proteomes" id="UP000236723"/>
    </source>
</evidence>
<dbReference type="SUPFAM" id="SSF51197">
    <property type="entry name" value="Clavaminate synthase-like"/>
    <property type="match status" value="1"/>
</dbReference>
<organism evidence="1 2">
    <name type="scientific">Thermomonospora echinospora</name>
    <dbReference type="NCBI Taxonomy" id="1992"/>
    <lineage>
        <taxon>Bacteria</taxon>
        <taxon>Bacillati</taxon>
        <taxon>Actinomycetota</taxon>
        <taxon>Actinomycetes</taxon>
        <taxon>Streptosporangiales</taxon>
        <taxon>Thermomonosporaceae</taxon>
        <taxon>Thermomonospora</taxon>
    </lineage>
</organism>
<proteinExistence type="predicted"/>
<evidence type="ECO:0000313" key="1">
    <source>
        <dbReference type="EMBL" id="SEG88857.1"/>
    </source>
</evidence>
<dbReference type="OrthoDB" id="9798771at2"/>
<keyword evidence="2" id="KW-1185">Reference proteome</keyword>
<sequence>MSRERWRSYLSAVDSFIRDGFIKVPAVVPREVADEARARLWERIEPVPDDPSTWTQPVVWTADLTGEGPFGQIITSKVLAQALDAVAGPEGWVPGGALGNIPVRFPHAEASNDDGWHIDASVPLQDGRWAVSVRPHTLLLLVLLSDVGPEDAPTRIRVGSHHDLPQVLSEEPMDPFAAGPLVDTATSGRPLAYATGEPGDAYICHPFLVHAAQRNLTGRPRFMAQVPIFLAEPLGPGGPPALATVYS</sequence>
<name>A0A1H6DU26_9ACTN</name>
<dbReference type="Proteomes" id="UP000236723">
    <property type="component" value="Unassembled WGS sequence"/>
</dbReference>
<accession>A0A1H6DU26</accession>
<gene>
    <name evidence="1" type="ORF">SAMN04489712_12294</name>
</gene>
<dbReference type="InterPro" id="IPR008775">
    <property type="entry name" value="Phytyl_CoA_dOase-like"/>
</dbReference>
<protein>
    <submittedName>
        <fullName evidence="1">Phytanoyl-CoA dioxygenase (PhyH)</fullName>
    </submittedName>
</protein>
<keyword evidence="1" id="KW-0223">Dioxygenase</keyword>
<keyword evidence="1" id="KW-0560">Oxidoreductase</keyword>
<dbReference type="Pfam" id="PF05721">
    <property type="entry name" value="PhyH"/>
    <property type="match status" value="1"/>
</dbReference>